<organism evidence="2 3">
    <name type="scientific">Orchesella cincta</name>
    <name type="common">Springtail</name>
    <name type="synonym">Podura cincta</name>
    <dbReference type="NCBI Taxonomy" id="48709"/>
    <lineage>
        <taxon>Eukaryota</taxon>
        <taxon>Metazoa</taxon>
        <taxon>Ecdysozoa</taxon>
        <taxon>Arthropoda</taxon>
        <taxon>Hexapoda</taxon>
        <taxon>Collembola</taxon>
        <taxon>Entomobryomorpha</taxon>
        <taxon>Entomobryoidea</taxon>
        <taxon>Orchesellidae</taxon>
        <taxon>Orchesellinae</taxon>
        <taxon>Orchesella</taxon>
    </lineage>
</organism>
<dbReference type="STRING" id="48709.A0A1D2NE45"/>
<dbReference type="EMBL" id="LJIJ01000070">
    <property type="protein sequence ID" value="ODN03534.1"/>
    <property type="molecule type" value="Genomic_DNA"/>
</dbReference>
<dbReference type="GO" id="GO:0099078">
    <property type="term" value="C:BORC complex"/>
    <property type="evidence" value="ECO:0007669"/>
    <property type="project" value="TreeGrafter"/>
</dbReference>
<dbReference type="OMA" id="NWVGDLS"/>
<dbReference type="PANTHER" id="PTHR13440:SF7">
    <property type="entry name" value="BLOC-1 RELATED COMPLEX SUBUNIT 6"/>
    <property type="match status" value="1"/>
</dbReference>
<comment type="caution">
    <text evidence="2">The sequence shown here is derived from an EMBL/GenBank/DDBJ whole genome shotgun (WGS) entry which is preliminary data.</text>
</comment>
<protein>
    <recommendedName>
        <fullName evidence="1">BLOC-1-related complex subunit 6 C-terminal helix domain-containing protein</fullName>
    </recommendedName>
</protein>
<dbReference type="GO" id="GO:0032418">
    <property type="term" value="P:lysosome localization"/>
    <property type="evidence" value="ECO:0007669"/>
    <property type="project" value="TreeGrafter"/>
</dbReference>
<proteinExistence type="predicted"/>
<feature type="domain" description="BLOC-1-related complex subunit 6 C-terminal helix" evidence="1">
    <location>
        <begin position="105"/>
        <end position="172"/>
    </location>
</feature>
<reference evidence="2 3" key="1">
    <citation type="journal article" date="2016" name="Genome Biol. Evol.">
        <title>Gene Family Evolution Reflects Adaptation to Soil Environmental Stressors in the Genome of the Collembolan Orchesella cincta.</title>
        <authorList>
            <person name="Faddeeva-Vakhrusheva A."/>
            <person name="Derks M.F."/>
            <person name="Anvar S.Y."/>
            <person name="Agamennone V."/>
            <person name="Suring W."/>
            <person name="Smit S."/>
            <person name="van Straalen N.M."/>
            <person name="Roelofs D."/>
        </authorList>
    </citation>
    <scope>NUCLEOTIDE SEQUENCE [LARGE SCALE GENOMIC DNA]</scope>
    <source>
        <tissue evidence="2">Mixed pool</tissue>
    </source>
</reference>
<dbReference type="AlphaFoldDB" id="A0A1D2NE45"/>
<gene>
    <name evidence="2" type="ORF">Ocin01_03142</name>
</gene>
<keyword evidence="3" id="KW-1185">Reference proteome</keyword>
<dbReference type="InterPro" id="IPR019314">
    <property type="entry name" value="BORCS6"/>
</dbReference>
<name>A0A1D2NE45_ORCCI</name>
<sequence length="176" mass="19061">MERSPTVVDDNQCMTSSYHEINDVVEGEKSAGDTSDLELSLPGAKKLFNRAKNWVGDLSLEGVVAQEGQQVTYVAQDFAEKIKLSSPVKDVDSVDFPHDPSDLNSVINELEVEAKKLATSLDSVTENLSGILHSLSSMTLDCVFTASDGVTQLCDTADASIKVIRYHIATKCCSVF</sequence>
<evidence type="ECO:0000313" key="3">
    <source>
        <dbReference type="Proteomes" id="UP000094527"/>
    </source>
</evidence>
<evidence type="ECO:0000313" key="2">
    <source>
        <dbReference type="EMBL" id="ODN03534.1"/>
    </source>
</evidence>
<accession>A0A1D2NE45</accession>
<dbReference type="PANTHER" id="PTHR13440">
    <property type="entry name" value="BLOC-1 RELATED COMPLEX SUBUNIT 6"/>
    <property type="match status" value="1"/>
</dbReference>
<evidence type="ECO:0000259" key="1">
    <source>
        <dbReference type="Pfam" id="PF10157"/>
    </source>
</evidence>
<dbReference type="Pfam" id="PF10157">
    <property type="entry name" value="BORCS6"/>
    <property type="match status" value="1"/>
</dbReference>
<dbReference type="Proteomes" id="UP000094527">
    <property type="component" value="Unassembled WGS sequence"/>
</dbReference>
<dbReference type="InterPro" id="IPR046465">
    <property type="entry name" value="BORCS6_C"/>
</dbReference>
<dbReference type="OrthoDB" id="21270at2759"/>